<keyword evidence="1" id="KW-0808">Transferase</keyword>
<evidence type="ECO:0000313" key="2">
    <source>
        <dbReference type="EMBL" id="VYU67138.1"/>
    </source>
</evidence>
<dbReference type="SUPFAM" id="SSF53756">
    <property type="entry name" value="UDP-Glycosyltransferase/glycogen phosphorylase"/>
    <property type="match status" value="1"/>
</dbReference>
<protein>
    <recommendedName>
        <fullName evidence="3">Glycosyl transferases group 1</fullName>
    </recommendedName>
</protein>
<dbReference type="GO" id="GO:0016757">
    <property type="term" value="F:glycosyltransferase activity"/>
    <property type="evidence" value="ECO:0007669"/>
    <property type="project" value="TreeGrafter"/>
</dbReference>
<dbReference type="AlphaFoldDB" id="A0A6N3GRN9"/>
<reference evidence="2" key="1">
    <citation type="submission" date="2019-11" db="EMBL/GenBank/DDBJ databases">
        <authorList>
            <person name="Feng L."/>
        </authorList>
    </citation>
    <scope>NUCLEOTIDE SEQUENCE</scope>
    <source>
        <strain evidence="2">PclaraLFYP37</strain>
    </source>
</reference>
<gene>
    <name evidence="2" type="ORF">PCLFYP37_00573</name>
</gene>
<name>A0A6N3GRN9_9BACT</name>
<dbReference type="GO" id="GO:0009103">
    <property type="term" value="P:lipopolysaccharide biosynthetic process"/>
    <property type="evidence" value="ECO:0007669"/>
    <property type="project" value="TreeGrafter"/>
</dbReference>
<dbReference type="PANTHER" id="PTHR46401">
    <property type="entry name" value="GLYCOSYLTRANSFERASE WBBK-RELATED"/>
    <property type="match status" value="1"/>
</dbReference>
<proteinExistence type="predicted"/>
<evidence type="ECO:0008006" key="3">
    <source>
        <dbReference type="Google" id="ProtNLM"/>
    </source>
</evidence>
<accession>A0A6N3GRN9</accession>
<dbReference type="Gene3D" id="3.40.50.2000">
    <property type="entry name" value="Glycogen Phosphorylase B"/>
    <property type="match status" value="2"/>
</dbReference>
<dbReference type="Pfam" id="PF13692">
    <property type="entry name" value="Glyco_trans_1_4"/>
    <property type="match status" value="1"/>
</dbReference>
<dbReference type="PANTHER" id="PTHR46401:SF2">
    <property type="entry name" value="GLYCOSYLTRANSFERASE WBBK-RELATED"/>
    <property type="match status" value="1"/>
</dbReference>
<dbReference type="EMBL" id="CACRUT010000031">
    <property type="protein sequence ID" value="VYU67138.1"/>
    <property type="molecule type" value="Genomic_DNA"/>
</dbReference>
<sequence length="302" mass="34830">MIERCFKQYVNGINTKTISDISNIAKNCEYIWIDNSSYGAIAKTLKENNYKGTIIVFFHNIEYIFQKRSFFKRILYPIFNRPIKNAEKEAAQYADLIFMLTERDKEEVRKWGCNTPIVLLPSSLKDTYRNFPEKNEGPSKKEILFVGSNFYANANGIIWFINNVLPHVDVHLTIVGSHMDELPIKPNDKIEIHGFVDNLDIYYARADCVIAPIFEGSGMKTKTTEALMWGKFIIGTKEAFCGFDITEEIGVCCESSEDFIKAIKEIEKHCSKFNIASRNLFLEKYSTEKSMEIVKYAIQTLH</sequence>
<evidence type="ECO:0000256" key="1">
    <source>
        <dbReference type="ARBA" id="ARBA00022679"/>
    </source>
</evidence>
<organism evidence="2">
    <name type="scientific">Paraprevotella clara</name>
    <dbReference type="NCBI Taxonomy" id="454154"/>
    <lineage>
        <taxon>Bacteria</taxon>
        <taxon>Pseudomonadati</taxon>
        <taxon>Bacteroidota</taxon>
        <taxon>Bacteroidia</taxon>
        <taxon>Bacteroidales</taxon>
        <taxon>Prevotellaceae</taxon>
        <taxon>Paraprevotella</taxon>
    </lineage>
</organism>